<feature type="compositionally biased region" description="Low complexity" evidence="1">
    <location>
        <begin position="123"/>
        <end position="135"/>
    </location>
</feature>
<evidence type="ECO:0000313" key="3">
    <source>
        <dbReference type="Proteomes" id="UP001438707"/>
    </source>
</evidence>
<feature type="compositionally biased region" description="Polar residues" evidence="1">
    <location>
        <begin position="204"/>
        <end position="227"/>
    </location>
</feature>
<keyword evidence="3" id="KW-1185">Reference proteome</keyword>
<sequence>MEQTPVKPDLPVPGREAFQTSPALAPFTPGNVAADEQDKPTGRGTRTVRRQRSLSFLSPDRKQPSHSFHSLQQTVTSPAQPDSLDDSASTPSPPIPSAKKHRATRRGVELLPSLSEAFDPCRQAQAGHASSAAPADTSQGTGDDAAGTPMLISPRPSAPTDDITLPTPDRFCPPPTARPTHLQQLQSRQQLPPKLPSPSTQPHLQSTLPHSGCTSPAISDIASTPCNQFLRPHRGSAAGHSPAPPQPDFSGASPDMSATPLGPVAAEGLGVDTGERKVGTHLPAAGADSSPAPIAAEQQQQSAAAGGQMGEPSSRDSDPWSSDSDLDSELGEPCELRADFLQTFEPVSAFLSKLGASFRQHARSTAPAKQALSHLHPVKAAHRGYCSAQGRINSGELSKMAQGIQLQDKQPRCNVTAAQELSQKNQGGRIETSKSLPEKVPTRGITSLGELAALGIAFNAASFTVSPSAFSSGQPGQPKASLLDELWAGAQTSQPDSPPPTHKSLYPRATLTHAPTPQLESSFLDRPLGSAMSACSPIAQSPFSGPAPSGENRVQRPATLSSSAAPAITAAGGNAGSLVQSNPPTWDSPADGAAAAGAAVSELPKVVGSELGEEEEAEDEEGDSVWDVEYGDLSAEDDAEAMRKLGEAAGRIARAMMTRDRAPCKDLSPLEELWDANCQHLSMLSV</sequence>
<feature type="compositionally biased region" description="Low complexity" evidence="1">
    <location>
        <begin position="295"/>
        <end position="306"/>
    </location>
</feature>
<evidence type="ECO:0000313" key="2">
    <source>
        <dbReference type="EMBL" id="KAK9818766.1"/>
    </source>
</evidence>
<proteinExistence type="predicted"/>
<comment type="caution">
    <text evidence="2">The sequence shown here is derived from an EMBL/GenBank/DDBJ whole genome shotgun (WGS) entry which is preliminary data.</text>
</comment>
<feature type="region of interest" description="Disordered" evidence="1">
    <location>
        <begin position="535"/>
        <end position="562"/>
    </location>
</feature>
<gene>
    <name evidence="2" type="ORF">WJX74_000922</name>
</gene>
<accession>A0AAW1Q9R8</accession>
<feature type="region of interest" description="Disordered" evidence="1">
    <location>
        <begin position="574"/>
        <end position="594"/>
    </location>
</feature>
<feature type="compositionally biased region" description="Low complexity" evidence="1">
    <location>
        <begin position="179"/>
        <end position="203"/>
    </location>
</feature>
<organism evidence="2 3">
    <name type="scientific">Apatococcus lobatus</name>
    <dbReference type="NCBI Taxonomy" id="904363"/>
    <lineage>
        <taxon>Eukaryota</taxon>
        <taxon>Viridiplantae</taxon>
        <taxon>Chlorophyta</taxon>
        <taxon>core chlorophytes</taxon>
        <taxon>Trebouxiophyceae</taxon>
        <taxon>Chlorellales</taxon>
        <taxon>Chlorellaceae</taxon>
        <taxon>Apatococcus</taxon>
    </lineage>
</organism>
<feature type="region of interest" description="Disordered" evidence="1">
    <location>
        <begin position="1"/>
        <end position="333"/>
    </location>
</feature>
<feature type="compositionally biased region" description="Polar residues" evidence="1">
    <location>
        <begin position="65"/>
        <end position="80"/>
    </location>
</feature>
<dbReference type="Proteomes" id="UP001438707">
    <property type="component" value="Unassembled WGS sequence"/>
</dbReference>
<protein>
    <submittedName>
        <fullName evidence="2">Uncharacterized protein</fullName>
    </submittedName>
</protein>
<dbReference type="AlphaFoldDB" id="A0AAW1Q9R8"/>
<name>A0AAW1Q9R8_9CHLO</name>
<dbReference type="EMBL" id="JALJOS010000055">
    <property type="protein sequence ID" value="KAK9818766.1"/>
    <property type="molecule type" value="Genomic_DNA"/>
</dbReference>
<evidence type="ECO:0000256" key="1">
    <source>
        <dbReference type="SAM" id="MobiDB-lite"/>
    </source>
</evidence>
<reference evidence="2 3" key="1">
    <citation type="journal article" date="2024" name="Nat. Commun.">
        <title>Phylogenomics reveals the evolutionary origins of lichenization in chlorophyte algae.</title>
        <authorList>
            <person name="Puginier C."/>
            <person name="Libourel C."/>
            <person name="Otte J."/>
            <person name="Skaloud P."/>
            <person name="Haon M."/>
            <person name="Grisel S."/>
            <person name="Petersen M."/>
            <person name="Berrin J.G."/>
            <person name="Delaux P.M."/>
            <person name="Dal Grande F."/>
            <person name="Keller J."/>
        </authorList>
    </citation>
    <scope>NUCLEOTIDE SEQUENCE [LARGE SCALE GENOMIC DNA]</scope>
    <source>
        <strain evidence="2 3">SAG 2145</strain>
    </source>
</reference>